<accession>A0ABS4FPQ1</accession>
<evidence type="ECO:0000313" key="1">
    <source>
        <dbReference type="EMBL" id="MBP1904318.1"/>
    </source>
</evidence>
<dbReference type="InterPro" id="IPR022476">
    <property type="entry name" value="Spore_YabP/YqfC"/>
</dbReference>
<reference evidence="1 2" key="1">
    <citation type="submission" date="2021-03" db="EMBL/GenBank/DDBJ databases">
        <title>Genomic Encyclopedia of Type Strains, Phase IV (KMG-IV): sequencing the most valuable type-strain genomes for metagenomic binning, comparative biology and taxonomic classification.</title>
        <authorList>
            <person name="Goeker M."/>
        </authorList>
    </citation>
    <scope>NUCLEOTIDE SEQUENCE [LARGE SCALE GENOMIC DNA]</scope>
    <source>
        <strain evidence="1 2">DSM 14349</strain>
    </source>
</reference>
<name>A0ABS4FPQ1_9BACL</name>
<dbReference type="EMBL" id="JAGGKG010000003">
    <property type="protein sequence ID" value="MBP1904318.1"/>
    <property type="molecule type" value="Genomic_DNA"/>
</dbReference>
<dbReference type="RefSeq" id="WP_210087999.1">
    <property type="nucleotide sequence ID" value="NZ_JAGGKG010000003.1"/>
</dbReference>
<protein>
    <submittedName>
        <fullName evidence="1">Sporulation protein YqfC</fullName>
    </submittedName>
</protein>
<dbReference type="NCBIfam" id="TIGR02856">
    <property type="entry name" value="spore_yqfC"/>
    <property type="match status" value="1"/>
</dbReference>
<dbReference type="Proteomes" id="UP001519272">
    <property type="component" value="Unassembled WGS sequence"/>
</dbReference>
<proteinExistence type="predicted"/>
<comment type="caution">
    <text evidence="1">The sequence shown here is derived from an EMBL/GenBank/DDBJ whole genome shotgun (WGS) entry which is preliminary data.</text>
</comment>
<sequence>MSQISRRFRKWTADKLDLPNDLVFNLPRLTLIGGKQLYIENHRGVKHFSPELLHLKLSEGYLEVTGSELVIQAIMPDEIVVEGVISDIKYRGAGEK</sequence>
<gene>
    <name evidence="1" type="ORF">J2Z32_000935</name>
</gene>
<keyword evidence="2" id="KW-1185">Reference proteome</keyword>
<evidence type="ECO:0000313" key="2">
    <source>
        <dbReference type="Proteomes" id="UP001519272"/>
    </source>
</evidence>
<dbReference type="InterPro" id="IPR022477">
    <property type="entry name" value="Spore_YqfC"/>
</dbReference>
<dbReference type="Pfam" id="PF07873">
    <property type="entry name" value="YabP"/>
    <property type="match status" value="1"/>
</dbReference>
<organism evidence="1 2">
    <name type="scientific">Paenibacillus turicensis</name>
    <dbReference type="NCBI Taxonomy" id="160487"/>
    <lineage>
        <taxon>Bacteria</taxon>
        <taxon>Bacillati</taxon>
        <taxon>Bacillota</taxon>
        <taxon>Bacilli</taxon>
        <taxon>Bacillales</taxon>
        <taxon>Paenibacillaceae</taxon>
        <taxon>Paenibacillus</taxon>
    </lineage>
</organism>